<evidence type="ECO:0000256" key="1">
    <source>
        <dbReference type="ARBA" id="ARBA00004123"/>
    </source>
</evidence>
<keyword evidence="5" id="KW-0539">Nucleus</keyword>
<dbReference type="SUPFAM" id="SSF50978">
    <property type="entry name" value="WD40 repeat-like"/>
    <property type="match status" value="1"/>
</dbReference>
<reference evidence="7 8" key="1">
    <citation type="submission" date="2024-09" db="EMBL/GenBank/DDBJ databases">
        <title>Genome sequencing and assembly of Phytophthora oleae, isolate VK10A, causative agent of rot of olive drupes.</title>
        <authorList>
            <person name="Conti Taguali S."/>
            <person name="Riolo M."/>
            <person name="La Spada F."/>
            <person name="Cacciola S.O."/>
            <person name="Dionisio G."/>
        </authorList>
    </citation>
    <scope>NUCLEOTIDE SEQUENCE [LARGE SCALE GENOMIC DNA]</scope>
    <source>
        <strain evidence="7 8">VK10A</strain>
    </source>
</reference>
<gene>
    <name evidence="7" type="ORF">V7S43_012595</name>
</gene>
<evidence type="ECO:0000256" key="6">
    <source>
        <dbReference type="PROSITE-ProRule" id="PRU00221"/>
    </source>
</evidence>
<dbReference type="PANTHER" id="PTHR16288:SF0">
    <property type="entry name" value="TRNA (GUANINE-N(7)-)-METHYLTRANSFERASE NON-CATALYTIC SUBUNIT WDR4"/>
    <property type="match status" value="1"/>
</dbReference>
<accession>A0ABD3F600</accession>
<dbReference type="AlphaFoldDB" id="A0ABD3F600"/>
<dbReference type="SMART" id="SM00320">
    <property type="entry name" value="WD40"/>
    <property type="match status" value="2"/>
</dbReference>
<dbReference type="GO" id="GO:0008033">
    <property type="term" value="P:tRNA processing"/>
    <property type="evidence" value="ECO:0007669"/>
    <property type="project" value="UniProtKB-KW"/>
</dbReference>
<name>A0ABD3F600_9STRA</name>
<keyword evidence="4" id="KW-0677">Repeat</keyword>
<dbReference type="InterPro" id="IPR015943">
    <property type="entry name" value="WD40/YVTN_repeat-like_dom_sf"/>
</dbReference>
<evidence type="ECO:0000256" key="3">
    <source>
        <dbReference type="ARBA" id="ARBA00022694"/>
    </source>
</evidence>
<dbReference type="InterPro" id="IPR001680">
    <property type="entry name" value="WD40_rpt"/>
</dbReference>
<organism evidence="7 8">
    <name type="scientific">Phytophthora oleae</name>
    <dbReference type="NCBI Taxonomy" id="2107226"/>
    <lineage>
        <taxon>Eukaryota</taxon>
        <taxon>Sar</taxon>
        <taxon>Stramenopiles</taxon>
        <taxon>Oomycota</taxon>
        <taxon>Peronosporomycetes</taxon>
        <taxon>Peronosporales</taxon>
        <taxon>Peronosporaceae</taxon>
        <taxon>Phytophthora</taxon>
    </lineage>
</organism>
<evidence type="ECO:0008006" key="9">
    <source>
        <dbReference type="Google" id="ProtNLM"/>
    </source>
</evidence>
<dbReference type="PANTHER" id="PTHR16288">
    <property type="entry name" value="WD40 REPEAT PROTEIN 4"/>
    <property type="match status" value="1"/>
</dbReference>
<dbReference type="PROSITE" id="PS50082">
    <property type="entry name" value="WD_REPEATS_2"/>
    <property type="match status" value="1"/>
</dbReference>
<evidence type="ECO:0000256" key="4">
    <source>
        <dbReference type="ARBA" id="ARBA00022737"/>
    </source>
</evidence>
<dbReference type="EMBL" id="JBIMZQ010000032">
    <property type="protein sequence ID" value="KAL3662267.1"/>
    <property type="molecule type" value="Genomic_DNA"/>
</dbReference>
<dbReference type="InterPro" id="IPR036322">
    <property type="entry name" value="WD40_repeat_dom_sf"/>
</dbReference>
<dbReference type="GO" id="GO:0005634">
    <property type="term" value="C:nucleus"/>
    <property type="evidence" value="ECO:0007669"/>
    <property type="project" value="UniProtKB-SubCell"/>
</dbReference>
<sequence length="424" mass="45705">MVATGVFVAAAQGVVVTVRNTTVFVLSSSAQNLLRFKVLQGADGVVETNEDEDGKKKQATQPAQPANRITTLQLFQPQGSELLALLLLVDERRLVHYELNLAAETLLLRASRSVPRSATCMAVGHLKLPTGDTKYAVIVGQKTGEAVAVPFPDVDRDLKTLLGHTTSMVTHVAVNHDSSLLLTADRDEKLRVSRFPTAAIIESYCLGHAASLTKVACSAVTPDLVVSTSMDNTLKLWQMTTGKLLASEPLLPGVEVSLEPLDGDASSTSDDSGRKAAKSLINVSLAICPKTNVVAVLVDYQHVRFFEIVAADEAHTLKEVAIPSEDVQSLLASEPCELLFTDDEELAVSYKKAPFLQLFSIFKGDSKRLAPVETSTAAFNNFRAAAATIELIDDEEKALDVLEDGLKKKKARTGEWNKKVPGEN</sequence>
<comment type="subcellular location">
    <subcellularLocation>
        <location evidence="1">Nucleus</location>
    </subcellularLocation>
</comment>
<evidence type="ECO:0000256" key="5">
    <source>
        <dbReference type="ARBA" id="ARBA00023242"/>
    </source>
</evidence>
<keyword evidence="2 6" id="KW-0853">WD repeat</keyword>
<dbReference type="Gene3D" id="2.130.10.10">
    <property type="entry name" value="YVTN repeat-like/Quinoprotein amine dehydrogenase"/>
    <property type="match status" value="1"/>
</dbReference>
<evidence type="ECO:0000313" key="8">
    <source>
        <dbReference type="Proteomes" id="UP001632037"/>
    </source>
</evidence>
<proteinExistence type="predicted"/>
<dbReference type="Proteomes" id="UP001632037">
    <property type="component" value="Unassembled WGS sequence"/>
</dbReference>
<keyword evidence="8" id="KW-1185">Reference proteome</keyword>
<dbReference type="Pfam" id="PF00400">
    <property type="entry name" value="WD40"/>
    <property type="match status" value="2"/>
</dbReference>
<protein>
    <recommendedName>
        <fullName evidence="9">tRNA (guanine-N(7)-)-methyltransferase non-catalytic subunit</fullName>
    </recommendedName>
</protein>
<dbReference type="InterPro" id="IPR028884">
    <property type="entry name" value="Trm82"/>
</dbReference>
<feature type="repeat" description="WD" evidence="6">
    <location>
        <begin position="205"/>
        <end position="247"/>
    </location>
</feature>
<keyword evidence="3" id="KW-0819">tRNA processing</keyword>
<evidence type="ECO:0000256" key="2">
    <source>
        <dbReference type="ARBA" id="ARBA00022574"/>
    </source>
</evidence>
<comment type="caution">
    <text evidence="7">The sequence shown here is derived from an EMBL/GenBank/DDBJ whole genome shotgun (WGS) entry which is preliminary data.</text>
</comment>
<evidence type="ECO:0000313" key="7">
    <source>
        <dbReference type="EMBL" id="KAL3662267.1"/>
    </source>
</evidence>